<accession>A0A511X1P5</accession>
<feature type="transmembrane region" description="Helical" evidence="8">
    <location>
        <begin position="256"/>
        <end position="279"/>
    </location>
</feature>
<feature type="transmembrane region" description="Helical" evidence="8">
    <location>
        <begin position="12"/>
        <end position="31"/>
    </location>
</feature>
<feature type="transmembrane region" description="Helical" evidence="8">
    <location>
        <begin position="107"/>
        <end position="124"/>
    </location>
</feature>
<comment type="caution">
    <text evidence="9">The sequence shown here is derived from an EMBL/GenBank/DDBJ whole genome shotgun (WGS) entry which is preliminary data.</text>
</comment>
<evidence type="ECO:0000256" key="4">
    <source>
        <dbReference type="ARBA" id="ARBA00022544"/>
    </source>
</evidence>
<evidence type="ECO:0000256" key="1">
    <source>
        <dbReference type="ARBA" id="ARBA00004141"/>
    </source>
</evidence>
<evidence type="ECO:0000256" key="3">
    <source>
        <dbReference type="ARBA" id="ARBA00022448"/>
    </source>
</evidence>
<dbReference type="Pfam" id="PF03845">
    <property type="entry name" value="Spore_permease"/>
    <property type="match status" value="1"/>
</dbReference>
<comment type="subcellular location">
    <subcellularLocation>
        <location evidence="1">Membrane</location>
        <topology evidence="1">Multi-pass membrane protein</topology>
    </subcellularLocation>
</comment>
<reference evidence="9 10" key="1">
    <citation type="submission" date="2019-07" db="EMBL/GenBank/DDBJ databases">
        <title>Whole genome shotgun sequence of Halolactibacillus alkaliphilus NBRC 103919.</title>
        <authorList>
            <person name="Hosoyama A."/>
            <person name="Uohara A."/>
            <person name="Ohji S."/>
            <person name="Ichikawa N."/>
        </authorList>
    </citation>
    <scope>NUCLEOTIDE SEQUENCE [LARGE SCALE GENOMIC DNA]</scope>
    <source>
        <strain evidence="9 10">NBRC 103919</strain>
    </source>
</reference>
<name>A0A511X1P5_9BACI</name>
<feature type="transmembrane region" description="Helical" evidence="8">
    <location>
        <begin position="70"/>
        <end position="95"/>
    </location>
</feature>
<keyword evidence="4" id="KW-0309">Germination</keyword>
<organism evidence="9 10">
    <name type="scientific">Halolactibacillus alkaliphilus</name>
    <dbReference type="NCBI Taxonomy" id="442899"/>
    <lineage>
        <taxon>Bacteria</taxon>
        <taxon>Bacillati</taxon>
        <taxon>Bacillota</taxon>
        <taxon>Bacilli</taxon>
        <taxon>Bacillales</taxon>
        <taxon>Bacillaceae</taxon>
        <taxon>Halolactibacillus</taxon>
    </lineage>
</organism>
<evidence type="ECO:0000256" key="6">
    <source>
        <dbReference type="ARBA" id="ARBA00022989"/>
    </source>
</evidence>
<keyword evidence="3" id="KW-0813">Transport</keyword>
<feature type="transmembrane region" description="Helical" evidence="8">
    <location>
        <begin position="136"/>
        <end position="153"/>
    </location>
</feature>
<feature type="transmembrane region" description="Helical" evidence="8">
    <location>
        <begin position="212"/>
        <end position="236"/>
    </location>
</feature>
<evidence type="ECO:0000256" key="8">
    <source>
        <dbReference type="SAM" id="Phobius"/>
    </source>
</evidence>
<evidence type="ECO:0000313" key="9">
    <source>
        <dbReference type="EMBL" id="GEN56876.1"/>
    </source>
</evidence>
<dbReference type="Proteomes" id="UP000321400">
    <property type="component" value="Unassembled WGS sequence"/>
</dbReference>
<feature type="transmembrane region" description="Helical" evidence="8">
    <location>
        <begin position="173"/>
        <end position="191"/>
    </location>
</feature>
<dbReference type="RefSeq" id="WP_089801722.1">
    <property type="nucleotide sequence ID" value="NZ_BJYE01000014.1"/>
</dbReference>
<evidence type="ECO:0008006" key="11">
    <source>
        <dbReference type="Google" id="ProtNLM"/>
    </source>
</evidence>
<dbReference type="AlphaFoldDB" id="A0A511X1P5"/>
<gene>
    <name evidence="9" type="ORF">HAL01_13400</name>
</gene>
<sequence length="347" mass="40344">MKLTERQFKCLLYFSFLGSKVLYFPKLTIHYLDQNGWIGILLAGVLASVLIFIIPKQLFQLSAAGPIIRLLIYVVVVIFTLLLFILEVIILSQFITLHYLMGTPTRVMLIVMLVVVLLLSRYKLEHVGRTAEVLQFLPTLSVIIIFLMAFMHLDFQTLMPLYLNEPMNLIKGSGVFFFIVFADGFVTLRLGEYLNDTSRVRTLYLQTLLKVLLIYLTVTVITLMFLGAALTKISTYPFFHMLMNIHWFRIIERIETIFSLFIIVTSVIKLTVFLFLICHSHGFKHTERFQHISRFIVLLGLFYLSDYFLKPPIVIYPWLYDTGALIFLVLTLVLLLVYQLARVKYKK</sequence>
<comment type="similarity">
    <text evidence="2">Belongs to the amino acid-polyamine-organocation (APC) superfamily. Spore germination protein (SGP) (TC 2.A.3.9) family.</text>
</comment>
<dbReference type="EMBL" id="BJYE01000014">
    <property type="protein sequence ID" value="GEN56876.1"/>
    <property type="molecule type" value="Genomic_DNA"/>
</dbReference>
<dbReference type="GO" id="GO:0009847">
    <property type="term" value="P:spore germination"/>
    <property type="evidence" value="ECO:0007669"/>
    <property type="project" value="InterPro"/>
</dbReference>
<keyword evidence="6 8" id="KW-1133">Transmembrane helix</keyword>
<evidence type="ECO:0000256" key="2">
    <source>
        <dbReference type="ARBA" id="ARBA00007998"/>
    </source>
</evidence>
<feature type="transmembrane region" description="Helical" evidence="8">
    <location>
        <begin position="315"/>
        <end position="338"/>
    </location>
</feature>
<evidence type="ECO:0000256" key="7">
    <source>
        <dbReference type="ARBA" id="ARBA00023136"/>
    </source>
</evidence>
<protein>
    <recommendedName>
        <fullName evidence="11">Spore germination protein</fullName>
    </recommendedName>
</protein>
<dbReference type="GO" id="GO:0016020">
    <property type="term" value="C:membrane"/>
    <property type="evidence" value="ECO:0007669"/>
    <property type="project" value="UniProtKB-SubCell"/>
</dbReference>
<dbReference type="OrthoDB" id="9986806at2"/>
<keyword evidence="10" id="KW-1185">Reference proteome</keyword>
<dbReference type="PANTHER" id="PTHR34975:SF2">
    <property type="entry name" value="SPORE GERMINATION PROTEIN A2"/>
    <property type="match status" value="1"/>
</dbReference>
<evidence type="ECO:0000313" key="10">
    <source>
        <dbReference type="Proteomes" id="UP000321400"/>
    </source>
</evidence>
<keyword evidence="7 8" id="KW-0472">Membrane</keyword>
<evidence type="ECO:0000256" key="5">
    <source>
        <dbReference type="ARBA" id="ARBA00022692"/>
    </source>
</evidence>
<feature type="transmembrane region" description="Helical" evidence="8">
    <location>
        <begin position="291"/>
        <end position="309"/>
    </location>
</feature>
<proteinExistence type="inferred from homology"/>
<keyword evidence="5 8" id="KW-0812">Transmembrane</keyword>
<dbReference type="InterPro" id="IPR004761">
    <property type="entry name" value="Spore_GerAB"/>
</dbReference>
<dbReference type="STRING" id="442899.SAMN05720591_11443"/>
<feature type="transmembrane region" description="Helical" evidence="8">
    <location>
        <begin position="37"/>
        <end position="58"/>
    </location>
</feature>
<dbReference type="PANTHER" id="PTHR34975">
    <property type="entry name" value="SPORE GERMINATION PROTEIN A2"/>
    <property type="match status" value="1"/>
</dbReference>